<keyword evidence="8" id="KW-0804">Transcription</keyword>
<evidence type="ECO:0000256" key="1">
    <source>
        <dbReference type="ARBA" id="ARBA00004496"/>
    </source>
</evidence>
<evidence type="ECO:0000256" key="3">
    <source>
        <dbReference type="ARBA" id="ARBA00019365"/>
    </source>
</evidence>
<dbReference type="GO" id="GO:0005737">
    <property type="term" value="C:cytoplasm"/>
    <property type="evidence" value="ECO:0007669"/>
    <property type="project" value="UniProtKB-SubCell"/>
</dbReference>
<proteinExistence type="inferred from homology"/>
<evidence type="ECO:0000313" key="11">
    <source>
        <dbReference type="EMBL" id="SFD04188.1"/>
    </source>
</evidence>
<comment type="similarity">
    <text evidence="2">Belongs to the LysR transcriptional regulatory family.</text>
</comment>
<evidence type="ECO:0000256" key="2">
    <source>
        <dbReference type="ARBA" id="ARBA00009437"/>
    </source>
</evidence>
<dbReference type="PRINTS" id="PR00039">
    <property type="entry name" value="HTHLYSR"/>
</dbReference>
<name>A0A1I1P949_9GAMM</name>
<dbReference type="Gene3D" id="1.10.10.10">
    <property type="entry name" value="Winged helix-like DNA-binding domain superfamily/Winged helix DNA-binding domain"/>
    <property type="match status" value="1"/>
</dbReference>
<comment type="subcellular location">
    <subcellularLocation>
        <location evidence="1">Cytoplasm</location>
    </subcellularLocation>
</comment>
<dbReference type="GO" id="GO:0009086">
    <property type="term" value="P:methionine biosynthetic process"/>
    <property type="evidence" value="ECO:0007669"/>
    <property type="project" value="UniProtKB-KW"/>
</dbReference>
<keyword evidence="5" id="KW-0028">Amino-acid biosynthesis</keyword>
<keyword evidence="9" id="KW-0486">Methionine biosynthesis</keyword>
<dbReference type="PANTHER" id="PTHR30346:SF17">
    <property type="entry name" value="LYSR FAMILY TRANSCRIPTIONAL REGULATOR"/>
    <property type="match status" value="1"/>
</dbReference>
<dbReference type="Pfam" id="PF00126">
    <property type="entry name" value="HTH_1"/>
    <property type="match status" value="1"/>
</dbReference>
<keyword evidence="12" id="KW-1185">Reference proteome</keyword>
<keyword evidence="4" id="KW-0963">Cytoplasm</keyword>
<dbReference type="InterPro" id="IPR036388">
    <property type="entry name" value="WH-like_DNA-bd_sf"/>
</dbReference>
<evidence type="ECO:0000256" key="7">
    <source>
        <dbReference type="ARBA" id="ARBA00023125"/>
    </source>
</evidence>
<dbReference type="Gene3D" id="3.40.190.10">
    <property type="entry name" value="Periplasmic binding protein-like II"/>
    <property type="match status" value="1"/>
</dbReference>
<sequence length="321" mass="35421">MIEIRHLRTLAALRETGSLAGAAERLHVTQSALSHQIKAVEAHYGCRLFQRKTRPVAFTAAGRRLLNLADELLPTVRAAEWDLAALGGAGTGRLHIAVECHACFEWLMPTMDRYREQWPTVEMDLSTSFSFGPLPALQRGDIDLIVTSDPEEAAGIEYTPLFEYQSLLAVADDHPLAGHPWVAPADLADETLITYPVERHRLDVFRRFLDPAGIQPVATRSAELPVMIMQLVASHRGVTALPEWVLAEYRGRRPLATRRLGREGLWSTLYTAVRTADGHQPYMNAFVDLARETCATSLAGIRPTMGETAPYRAMAGGEGGM</sequence>
<dbReference type="InterPro" id="IPR005119">
    <property type="entry name" value="LysR_subst-bd"/>
</dbReference>
<dbReference type="RefSeq" id="WP_093427216.1">
    <property type="nucleotide sequence ID" value="NZ_FOMJ01000001.1"/>
</dbReference>
<reference evidence="11 12" key="1">
    <citation type="submission" date="2016-10" db="EMBL/GenBank/DDBJ databases">
        <authorList>
            <person name="de Groot N.N."/>
        </authorList>
    </citation>
    <scope>NUCLEOTIDE SEQUENCE [LARGE SCALE GENOMIC DNA]</scope>
    <source>
        <strain evidence="11 12">HL3</strain>
    </source>
</reference>
<evidence type="ECO:0000256" key="4">
    <source>
        <dbReference type="ARBA" id="ARBA00022490"/>
    </source>
</evidence>
<dbReference type="CDD" id="cd08441">
    <property type="entry name" value="PBP2_MetR"/>
    <property type="match status" value="1"/>
</dbReference>
<evidence type="ECO:0000256" key="6">
    <source>
        <dbReference type="ARBA" id="ARBA00023015"/>
    </source>
</evidence>
<keyword evidence="6" id="KW-0805">Transcription regulation</keyword>
<dbReference type="GO" id="GO:0032993">
    <property type="term" value="C:protein-DNA complex"/>
    <property type="evidence" value="ECO:0007669"/>
    <property type="project" value="TreeGrafter"/>
</dbReference>
<dbReference type="Proteomes" id="UP000198611">
    <property type="component" value="Unassembled WGS sequence"/>
</dbReference>
<evidence type="ECO:0000256" key="5">
    <source>
        <dbReference type="ARBA" id="ARBA00022605"/>
    </source>
</evidence>
<protein>
    <recommendedName>
        <fullName evidence="3">HTH-type transcriptional regulator MetR</fullName>
    </recommendedName>
</protein>
<evidence type="ECO:0000256" key="9">
    <source>
        <dbReference type="ARBA" id="ARBA00023167"/>
    </source>
</evidence>
<accession>A0A1I1P949</accession>
<dbReference type="SUPFAM" id="SSF53850">
    <property type="entry name" value="Periplasmic binding protein-like II"/>
    <property type="match status" value="1"/>
</dbReference>
<dbReference type="AlphaFoldDB" id="A0A1I1P949"/>
<dbReference type="PANTHER" id="PTHR30346">
    <property type="entry name" value="TRANSCRIPTIONAL DUAL REGULATOR HCAR-RELATED"/>
    <property type="match status" value="1"/>
</dbReference>
<gene>
    <name evidence="11" type="ORF">SAMN05660831_00570</name>
</gene>
<dbReference type="GO" id="GO:0003700">
    <property type="term" value="F:DNA-binding transcription factor activity"/>
    <property type="evidence" value="ECO:0007669"/>
    <property type="project" value="InterPro"/>
</dbReference>
<keyword evidence="7" id="KW-0238">DNA-binding</keyword>
<evidence type="ECO:0000259" key="10">
    <source>
        <dbReference type="PROSITE" id="PS50931"/>
    </source>
</evidence>
<dbReference type="InterPro" id="IPR000847">
    <property type="entry name" value="LysR_HTH_N"/>
</dbReference>
<feature type="domain" description="HTH lysR-type" evidence="10">
    <location>
        <begin position="2"/>
        <end position="59"/>
    </location>
</feature>
<dbReference type="GO" id="GO:0003677">
    <property type="term" value="F:DNA binding"/>
    <property type="evidence" value="ECO:0007669"/>
    <property type="project" value="UniProtKB-KW"/>
</dbReference>
<dbReference type="SUPFAM" id="SSF46785">
    <property type="entry name" value="Winged helix' DNA-binding domain"/>
    <property type="match status" value="1"/>
</dbReference>
<dbReference type="EMBL" id="FOMJ01000001">
    <property type="protein sequence ID" value="SFD04188.1"/>
    <property type="molecule type" value="Genomic_DNA"/>
</dbReference>
<dbReference type="PROSITE" id="PS50931">
    <property type="entry name" value="HTH_LYSR"/>
    <property type="match status" value="1"/>
</dbReference>
<evidence type="ECO:0000256" key="8">
    <source>
        <dbReference type="ARBA" id="ARBA00023163"/>
    </source>
</evidence>
<dbReference type="InterPro" id="IPR036390">
    <property type="entry name" value="WH_DNA-bd_sf"/>
</dbReference>
<dbReference type="InterPro" id="IPR037406">
    <property type="entry name" value="MetR_PBP2"/>
</dbReference>
<dbReference type="FunFam" id="1.10.10.10:FF:000001">
    <property type="entry name" value="LysR family transcriptional regulator"/>
    <property type="match status" value="1"/>
</dbReference>
<dbReference type="STRING" id="1123397.SAMN05660831_00570"/>
<organism evidence="11 12">
    <name type="scientific">Thiohalospira halophila DSM 15071</name>
    <dbReference type="NCBI Taxonomy" id="1123397"/>
    <lineage>
        <taxon>Bacteria</taxon>
        <taxon>Pseudomonadati</taxon>
        <taxon>Pseudomonadota</taxon>
        <taxon>Gammaproteobacteria</taxon>
        <taxon>Thiohalospirales</taxon>
        <taxon>Thiohalospiraceae</taxon>
        <taxon>Thiohalospira</taxon>
    </lineage>
</organism>
<dbReference type="Pfam" id="PF03466">
    <property type="entry name" value="LysR_substrate"/>
    <property type="match status" value="1"/>
</dbReference>
<evidence type="ECO:0000313" key="12">
    <source>
        <dbReference type="Proteomes" id="UP000198611"/>
    </source>
</evidence>
<dbReference type="OrthoDB" id="155872at2"/>